<evidence type="ECO:0000256" key="2">
    <source>
        <dbReference type="SAM" id="MobiDB-lite"/>
    </source>
</evidence>
<dbReference type="Proteomes" id="UP000688137">
    <property type="component" value="Unassembled WGS sequence"/>
</dbReference>
<keyword evidence="4" id="KW-1185">Reference proteome</keyword>
<feature type="region of interest" description="Disordered" evidence="2">
    <location>
        <begin position="976"/>
        <end position="1000"/>
    </location>
</feature>
<feature type="coiled-coil region" evidence="1">
    <location>
        <begin position="212"/>
        <end position="267"/>
    </location>
</feature>
<sequence>MSTELKRQQNFSRVQSTNINKAAEQWIVDTLAMDIRFKTLEEVGISRHQLMGRGLKKDTIDRLYKGLYVYSKGFNELLNQCIGDDILIVKGLIWKVFLILLERYNSSDYQMMMQQLMEQHFKEVKQVIKDNETIGFYNQELQNKLQEEQEKQEEQIQNHNKIEQNLKYQLDILNNRYLLADDAAERELEKRFRLENKTGQIRQQFSELVCKQQLLLDELQYLNKQLQQKQNQNEELLDERQNFLKRIEKLNEENNSLKIKIIDYTSTISLKNELMKNSDELITKLQNQIIKQQHQATTFVTNPFLQLKQKDDEYQQQEEEKLKQENQELRNRIMIYQQQIDIYIQQKSQDLLNQIKLLEDSLSKYKQSNQELQDKYFNKKQKLSNLKHKYNTLLVAQDITKGNLDINFKKIENLENANSFQIVNNSTLSQYVERLTNCIKKMEQNEKILNDRIHSQFQTIQTLSSQVEVTSRQNQLKIDNLNQLLLQKSIQNDELQLLYKDLKQSHQVMQEQYQKEVLQLQVQNEEQKQKIQNQEIAYYKLEQNEIQMKFELENQTKQYQEYIQKKEEQVKLINDQGSKIRKLEKDNARINQELNWVNNQNQGFSDKIKKQQLIIKDLQKDLDQVKIDYSQAQREFEDMKFDYDEQIIFYQQNIQSLVKQRKEFEEDLVIKQQTITKQAQIMADQDEKLKRQELNLMNKDQDIKLIEEKLMLESQKFNNLIIQKEEQSDQPDKSTIISQNIQEIIQKKLIQKIKQKRQQGNSNLITIIDSMENDNSIQDIIEHQLQNDSTLENLLNSIVEGPKIQTSSTQQLQNNGFQKQSNFQQKSQSILQTQNQTKLKQNIIGSKPIKPLPQFKQQQTIEILPQILTKSNDIISNQSSRNKTIKSSQKRPSKSMQKSETTQNYNTLQQNQPKQTYQSDSNLIQQQNQSRNQNLSFQVNVDTSFQETGQFPTQFMQQIYQNGEQINYKTISEKELQVDGENQEQRRQSQSRPRKSSVTKSKQFTQLYKVVADYYTQCQ</sequence>
<keyword evidence="1" id="KW-0175">Coiled coil</keyword>
<protein>
    <submittedName>
        <fullName evidence="3">Uncharacterized protein</fullName>
    </submittedName>
</protein>
<feature type="region of interest" description="Disordered" evidence="2">
    <location>
        <begin position="874"/>
        <end position="930"/>
    </location>
</feature>
<feature type="compositionally biased region" description="Basic and acidic residues" evidence="2">
    <location>
        <begin position="976"/>
        <end position="987"/>
    </location>
</feature>
<comment type="caution">
    <text evidence="3">The sequence shown here is derived from an EMBL/GenBank/DDBJ whole genome shotgun (WGS) entry which is preliminary data.</text>
</comment>
<feature type="coiled-coil region" evidence="1">
    <location>
        <begin position="307"/>
        <end position="389"/>
    </location>
</feature>
<feature type="coiled-coil region" evidence="1">
    <location>
        <begin position="492"/>
        <end position="709"/>
    </location>
</feature>
<dbReference type="EMBL" id="CAJJDM010000047">
    <property type="protein sequence ID" value="CAD8071301.1"/>
    <property type="molecule type" value="Genomic_DNA"/>
</dbReference>
<proteinExistence type="predicted"/>
<organism evidence="3 4">
    <name type="scientific">Paramecium primaurelia</name>
    <dbReference type="NCBI Taxonomy" id="5886"/>
    <lineage>
        <taxon>Eukaryota</taxon>
        <taxon>Sar</taxon>
        <taxon>Alveolata</taxon>
        <taxon>Ciliophora</taxon>
        <taxon>Intramacronucleata</taxon>
        <taxon>Oligohymenophorea</taxon>
        <taxon>Peniculida</taxon>
        <taxon>Parameciidae</taxon>
        <taxon>Paramecium</taxon>
    </lineage>
</organism>
<evidence type="ECO:0000256" key="1">
    <source>
        <dbReference type="SAM" id="Coils"/>
    </source>
</evidence>
<feature type="coiled-coil region" evidence="1">
    <location>
        <begin position="134"/>
        <end position="165"/>
    </location>
</feature>
<evidence type="ECO:0000313" key="3">
    <source>
        <dbReference type="EMBL" id="CAD8071301.1"/>
    </source>
</evidence>
<dbReference type="AlphaFoldDB" id="A0A8S1M0C7"/>
<feature type="compositionally biased region" description="Low complexity" evidence="2">
    <location>
        <begin position="921"/>
        <end position="930"/>
    </location>
</feature>
<gene>
    <name evidence="3" type="ORF">PPRIM_AZ9-3.1.T0470101</name>
</gene>
<evidence type="ECO:0000313" key="4">
    <source>
        <dbReference type="Proteomes" id="UP000688137"/>
    </source>
</evidence>
<reference evidence="3" key="1">
    <citation type="submission" date="2021-01" db="EMBL/GenBank/DDBJ databases">
        <authorList>
            <consortium name="Genoscope - CEA"/>
            <person name="William W."/>
        </authorList>
    </citation>
    <scope>NUCLEOTIDE SEQUENCE</scope>
</reference>
<dbReference type="OMA" id="TREMPHE"/>
<feature type="compositionally biased region" description="Low complexity" evidence="2">
    <location>
        <begin position="901"/>
        <end position="912"/>
    </location>
</feature>
<name>A0A8S1M0C7_PARPR</name>
<feature type="compositionally biased region" description="Polar residues" evidence="2">
    <location>
        <begin position="874"/>
        <end position="887"/>
    </location>
</feature>
<accession>A0A8S1M0C7</accession>